<feature type="region of interest" description="Disordered" evidence="1">
    <location>
        <begin position="48"/>
        <end position="173"/>
    </location>
</feature>
<dbReference type="AlphaFoldDB" id="A0A1D6ESE1"/>
<feature type="compositionally biased region" description="Polar residues" evidence="1">
    <location>
        <begin position="254"/>
        <end position="265"/>
    </location>
</feature>
<dbReference type="EMBL" id="CM007648">
    <property type="protein sequence ID" value="ONM22631.1"/>
    <property type="molecule type" value="Genomic_DNA"/>
</dbReference>
<organism evidence="2">
    <name type="scientific">Zea mays</name>
    <name type="common">Maize</name>
    <dbReference type="NCBI Taxonomy" id="4577"/>
    <lineage>
        <taxon>Eukaryota</taxon>
        <taxon>Viridiplantae</taxon>
        <taxon>Streptophyta</taxon>
        <taxon>Embryophyta</taxon>
        <taxon>Tracheophyta</taxon>
        <taxon>Spermatophyta</taxon>
        <taxon>Magnoliopsida</taxon>
        <taxon>Liliopsida</taxon>
        <taxon>Poales</taxon>
        <taxon>Poaceae</taxon>
        <taxon>PACMAD clade</taxon>
        <taxon>Panicoideae</taxon>
        <taxon>Andropogonodae</taxon>
        <taxon>Andropogoneae</taxon>
        <taxon>Tripsacinae</taxon>
        <taxon>Zea</taxon>
    </lineage>
</organism>
<dbReference type="EMBL" id="CM007648">
    <property type="protein sequence ID" value="ONM22634.1"/>
    <property type="molecule type" value="Genomic_DNA"/>
</dbReference>
<evidence type="ECO:0000313" key="2">
    <source>
        <dbReference type="EMBL" id="ONM22636.1"/>
    </source>
</evidence>
<feature type="compositionally biased region" description="Low complexity" evidence="1">
    <location>
        <begin position="114"/>
        <end position="131"/>
    </location>
</feature>
<dbReference type="ExpressionAtlas" id="A0A1D6ESE1">
    <property type="expression patterns" value="baseline and differential"/>
</dbReference>
<feature type="region of interest" description="Disordered" evidence="1">
    <location>
        <begin position="363"/>
        <end position="403"/>
    </location>
</feature>
<feature type="compositionally biased region" description="Polar residues" evidence="1">
    <location>
        <begin position="363"/>
        <end position="380"/>
    </location>
</feature>
<sequence>MFYCCVQGRGAIRGRAAMTAEGTACNGAGEALKAEFAPEKVVAVSLEEKPVGEREGEDVGGPFLIVNGGDSDGHSEPGSDLGKAPDEDPASEEDDVPTFNAAPDAAVAGDHGTAEGQVGAQGAALGASSADGGDRASDGSEGSADESRGDPSSDCVAEVAQQEAVGEEDSGAAALASRECEPTITSADSEAHYVDSEVEDKEGTVDGSAVVDAVEAVVHQEASTEQDDALTSPKSCSAAVESEVIREDSKEQSITDGVEPQQQGTVGASALVENEHLCVDMAADSFVAATEPDSQEDAAVESCGHDDLLTFTESGSADIESEVYGEDSEQKESNTVVVEIVVQGVGRADVLMANGHLCADTQAGSSEATTEPENHANGSKLTDVAESVEGDAGSGEQDTMDSSQTNGHIYVALSADSCIVPSESKAHSFETDGQRTDQLQEEAPKLEAEVLEGVLKPTERNCAGSVEKLIGEEVGTDGHASIGGTADAYGEQEAKPMQVEGEVTCGILEFEKVDKDGEEGLCDDYTVGVVSSNEETELPMKEKVDEAVPSVNVGGPEKVTDNTSQDTKTVDFIDEITAESNFKAENMVEVKSAAREVDKTEVKDLAFADEANVAPLHLQRDCESVMETIEHEKVELPGGCQAHEIVYSSELEPKKEFEMGVDGAVPLQGAAASVASVFHHEPMSIDLSENDSGNHSGPTTALESCDHVQNEESISQEISMTTIEQPIAIDQVEPVNLNVDELVVDDDQPGFAPRCESAKSSDVVETRCVEARLSRQNRRTMDTVLLVSGMEIMCKSLDNNRRST</sequence>
<name>A0A1D6ESE1_MAIZE</name>
<dbReference type="EMBL" id="CM007648">
    <property type="protein sequence ID" value="ONM22632.1"/>
    <property type="molecule type" value="Genomic_DNA"/>
</dbReference>
<reference evidence="2" key="1">
    <citation type="submission" date="2015-12" db="EMBL/GenBank/DDBJ databases">
        <title>Update maize B73 reference genome by single molecule sequencing technologies.</title>
        <authorList>
            <consortium name="Maize Genome Sequencing Project"/>
            <person name="Ware D."/>
        </authorList>
    </citation>
    <scope>NUCLEOTIDE SEQUENCE [LARGE SCALE GENOMIC DNA]</scope>
    <source>
        <tissue evidence="2">Seedling</tissue>
    </source>
</reference>
<proteinExistence type="predicted"/>
<protein>
    <submittedName>
        <fullName evidence="2">Proton pump-interactor 1</fullName>
    </submittedName>
</protein>
<dbReference type="EMBL" id="CM007648">
    <property type="protein sequence ID" value="ONM22636.1"/>
    <property type="molecule type" value="Genomic_DNA"/>
</dbReference>
<evidence type="ECO:0000256" key="1">
    <source>
        <dbReference type="SAM" id="MobiDB-lite"/>
    </source>
</evidence>
<feature type="compositionally biased region" description="Acidic residues" evidence="1">
    <location>
        <begin position="87"/>
        <end position="96"/>
    </location>
</feature>
<feature type="region of interest" description="Disordered" evidence="1">
    <location>
        <begin position="244"/>
        <end position="265"/>
    </location>
</feature>
<dbReference type="EMBL" id="CM007648">
    <property type="protein sequence ID" value="ONM22642.1"/>
    <property type="molecule type" value="Genomic_DNA"/>
</dbReference>
<feature type="compositionally biased region" description="Basic and acidic residues" evidence="1">
    <location>
        <begin position="244"/>
        <end position="253"/>
    </location>
</feature>
<accession>A0A1D6ESE1</accession>
<gene>
    <name evidence="2" type="ORF">ZEAMMB73_Zm00001d006041</name>
</gene>